<feature type="transmembrane region" description="Helical" evidence="5">
    <location>
        <begin position="210"/>
        <end position="230"/>
    </location>
</feature>
<dbReference type="Proteomes" id="UP000295794">
    <property type="component" value="Unassembled WGS sequence"/>
</dbReference>
<dbReference type="CDD" id="cd11386">
    <property type="entry name" value="MCP_signal"/>
    <property type="match status" value="1"/>
</dbReference>
<reference evidence="7 9" key="1">
    <citation type="submission" date="2018-06" db="EMBL/GenBank/DDBJ databases">
        <authorList>
            <consortium name="Pathogen Informatics"/>
            <person name="Doyle S."/>
        </authorList>
    </citation>
    <scope>NUCLEOTIDE SEQUENCE [LARGE SCALE GENOMIC DNA]</scope>
    <source>
        <strain evidence="7 9">NCTC11159</strain>
    </source>
</reference>
<keyword evidence="10" id="KW-1185">Reference proteome</keyword>
<evidence type="ECO:0000256" key="5">
    <source>
        <dbReference type="SAM" id="Phobius"/>
    </source>
</evidence>
<keyword evidence="5" id="KW-0472">Membrane</keyword>
<evidence type="ECO:0000313" key="10">
    <source>
        <dbReference type="Proteomes" id="UP000295794"/>
    </source>
</evidence>
<keyword evidence="5" id="KW-0812">Transmembrane</keyword>
<dbReference type="SMART" id="SM00283">
    <property type="entry name" value="MA"/>
    <property type="match status" value="1"/>
</dbReference>
<evidence type="ECO:0000256" key="1">
    <source>
        <dbReference type="ARBA" id="ARBA00004370"/>
    </source>
</evidence>
<feature type="domain" description="Methyl-accepting transducer" evidence="6">
    <location>
        <begin position="294"/>
        <end position="530"/>
    </location>
</feature>
<evidence type="ECO:0000256" key="2">
    <source>
        <dbReference type="ARBA" id="ARBA00023224"/>
    </source>
</evidence>
<comment type="subcellular location">
    <subcellularLocation>
        <location evidence="1">Membrane</location>
    </subcellularLocation>
</comment>
<dbReference type="PANTHER" id="PTHR32089:SF112">
    <property type="entry name" value="LYSOZYME-LIKE PROTEIN-RELATED"/>
    <property type="match status" value="1"/>
</dbReference>
<dbReference type="Proteomes" id="UP000255108">
    <property type="component" value="Unassembled WGS sequence"/>
</dbReference>
<dbReference type="EMBL" id="UGHR01000003">
    <property type="protein sequence ID" value="STR45137.1"/>
    <property type="molecule type" value="Genomic_DNA"/>
</dbReference>
<evidence type="ECO:0000313" key="8">
    <source>
        <dbReference type="EMBL" id="TCU82242.1"/>
    </source>
</evidence>
<dbReference type="GO" id="GO:0006935">
    <property type="term" value="P:chemotaxis"/>
    <property type="evidence" value="ECO:0007669"/>
    <property type="project" value="UniProtKB-ARBA"/>
</dbReference>
<dbReference type="InterPro" id="IPR004089">
    <property type="entry name" value="MCPsignal_dom"/>
</dbReference>
<feature type="transmembrane region" description="Helical" evidence="5">
    <location>
        <begin position="7"/>
        <end position="28"/>
    </location>
</feature>
<dbReference type="AlphaFoldDB" id="A0A377SVX8"/>
<dbReference type="FunFam" id="1.10.287.950:FF:000001">
    <property type="entry name" value="Methyl-accepting chemotaxis sensory transducer"/>
    <property type="match status" value="1"/>
</dbReference>
<evidence type="ECO:0000259" key="6">
    <source>
        <dbReference type="PROSITE" id="PS50111"/>
    </source>
</evidence>
<evidence type="ECO:0000256" key="4">
    <source>
        <dbReference type="PROSITE-ProRule" id="PRU00284"/>
    </source>
</evidence>
<proteinExistence type="inferred from homology"/>
<keyword evidence="2 4" id="KW-0807">Transducer</keyword>
<evidence type="ECO:0000313" key="9">
    <source>
        <dbReference type="Proteomes" id="UP000255108"/>
    </source>
</evidence>
<keyword evidence="5" id="KW-1133">Transmembrane helix</keyword>
<organism evidence="7 9">
    <name type="scientific">Iodobacter fluviatilis</name>
    <dbReference type="NCBI Taxonomy" id="537"/>
    <lineage>
        <taxon>Bacteria</taxon>
        <taxon>Pseudomonadati</taxon>
        <taxon>Pseudomonadota</taxon>
        <taxon>Betaproteobacteria</taxon>
        <taxon>Neisseriales</taxon>
        <taxon>Chitinibacteraceae</taxon>
        <taxon>Iodobacter</taxon>
    </lineage>
</organism>
<accession>A0A377SVX8</accession>
<protein>
    <submittedName>
        <fullName evidence="7">Chemotaxis regulator BdlA</fullName>
    </submittedName>
    <submittedName>
        <fullName evidence="8">Methyl-accepting chemotaxis protein</fullName>
    </submittedName>
</protein>
<dbReference type="Gene3D" id="1.10.287.950">
    <property type="entry name" value="Methyl-accepting chemotaxis protein"/>
    <property type="match status" value="1"/>
</dbReference>
<name>A0A377SVX8_9NEIS</name>
<evidence type="ECO:0000256" key="3">
    <source>
        <dbReference type="ARBA" id="ARBA00029447"/>
    </source>
</evidence>
<reference evidence="8 10" key="2">
    <citation type="submission" date="2019-03" db="EMBL/GenBank/DDBJ databases">
        <title>Genomic Encyclopedia of Type Strains, Phase IV (KMG-IV): sequencing the most valuable type-strain genomes for metagenomic binning, comparative biology and taxonomic classification.</title>
        <authorList>
            <person name="Goeker M."/>
        </authorList>
    </citation>
    <scope>NUCLEOTIDE SEQUENCE [LARGE SCALE GENOMIC DNA]</scope>
    <source>
        <strain evidence="8 10">DSM 3764</strain>
    </source>
</reference>
<dbReference type="PROSITE" id="PS50111">
    <property type="entry name" value="CHEMOTAXIS_TRANSDUC_2"/>
    <property type="match status" value="1"/>
</dbReference>
<evidence type="ECO:0000313" key="7">
    <source>
        <dbReference type="EMBL" id="STR45137.1"/>
    </source>
</evidence>
<dbReference type="EMBL" id="SMBT01000016">
    <property type="protein sequence ID" value="TCU82242.1"/>
    <property type="molecule type" value="Genomic_DNA"/>
</dbReference>
<comment type="similarity">
    <text evidence="3">Belongs to the methyl-accepting chemotaxis (MCP) protein family.</text>
</comment>
<dbReference type="SUPFAM" id="SSF58104">
    <property type="entry name" value="Methyl-accepting chemotaxis protein (MCP) signaling domain"/>
    <property type="match status" value="1"/>
</dbReference>
<dbReference type="OrthoDB" id="8576332at2"/>
<dbReference type="GO" id="GO:0007165">
    <property type="term" value="P:signal transduction"/>
    <property type="evidence" value="ECO:0007669"/>
    <property type="project" value="UniProtKB-KW"/>
</dbReference>
<dbReference type="PANTHER" id="PTHR32089">
    <property type="entry name" value="METHYL-ACCEPTING CHEMOTAXIS PROTEIN MCPB"/>
    <property type="match status" value="1"/>
</dbReference>
<dbReference type="Pfam" id="PF00015">
    <property type="entry name" value="MCPsignal"/>
    <property type="match status" value="1"/>
</dbReference>
<dbReference type="RefSeq" id="WP_115228845.1">
    <property type="nucleotide sequence ID" value="NZ_CAWOLO010000016.1"/>
</dbReference>
<gene>
    <name evidence="7" type="primary">bdlA_9</name>
    <name evidence="8" type="ORF">EV682_11676</name>
    <name evidence="7" type="ORF">NCTC11159_03683</name>
</gene>
<sequence length="567" mass="61955">MSSFQKNLMASIGCLITLVILFAIYVGLHLRVDEAHLQRYQSYLLADELRQSSDDLTRLARTYVVSRDPAYEKQYMDILAIRNGEKARPENYNRIYWDFVAATGSAPRADSAVKRPLLEMMKELGFTDEEFGKLTEAKKNSDGLVNTEVEAMGLVKKTGEGAEEGYAKARAMMHDKTYHANKAKIMQPIDEFYTLLEARTAKAVLDANQLAGIAKIIFILVGVSTLFMLWRTFVALRNTIGGTVEEARQHISYMAGGDFAHRIEMSGRIPDSFLALMGDMQIKLSHIMQQVSHAAQEIEQGANAIGNASDEAEDLVKNQSSSMLAMRETVQQLVASINQISGSANNASDMTKTSGQTLNRGDQVIRETVDSIKTIAATVQEASGSVAMLTGHAQQISVIVQVIRDIADQTNLLALNAAIEAARAGEQGRGFAVVADEVRKLAERTASSTQEITEKVRKIQEGTEYTAVHMNNGVNKVEIGVELASRAGSAIETIRVDAGVMGDVISDISSSLHRQSQEANKVVDNIDRVSQLASASSSAVEKAAGNARHLRELSRALSVEMQQFHLV</sequence>
<dbReference type="GO" id="GO:0016020">
    <property type="term" value="C:membrane"/>
    <property type="evidence" value="ECO:0007669"/>
    <property type="project" value="UniProtKB-SubCell"/>
</dbReference>